<reference evidence="2 3" key="1">
    <citation type="submission" date="2024-04" db="EMBL/GenBank/DDBJ databases">
        <title>Phyllosticta paracitricarpa is synonymous to the EU quarantine fungus P. citricarpa based on phylogenomic analyses.</title>
        <authorList>
            <consortium name="Lawrence Berkeley National Laboratory"/>
            <person name="Van Ingen-Buijs V.A."/>
            <person name="Van Westerhoven A.C."/>
            <person name="Haridas S."/>
            <person name="Skiadas P."/>
            <person name="Martin F."/>
            <person name="Groenewald J.Z."/>
            <person name="Crous P.W."/>
            <person name="Seidl M.F."/>
        </authorList>
    </citation>
    <scope>NUCLEOTIDE SEQUENCE [LARGE SCALE GENOMIC DNA]</scope>
    <source>
        <strain evidence="2 3">CBS 123374</strain>
    </source>
</reference>
<comment type="caution">
    <text evidence="2">The sequence shown here is derived from an EMBL/GenBank/DDBJ whole genome shotgun (WGS) entry which is preliminary data.</text>
</comment>
<dbReference type="EMBL" id="JBBWRZ010000013">
    <property type="protein sequence ID" value="KAK8223877.1"/>
    <property type="molecule type" value="Genomic_DNA"/>
</dbReference>
<protein>
    <recommendedName>
        <fullName evidence="4">C2H2-type domain-containing protein</fullName>
    </recommendedName>
</protein>
<feature type="compositionally biased region" description="Basic and acidic residues" evidence="1">
    <location>
        <begin position="275"/>
        <end position="284"/>
    </location>
</feature>
<feature type="region of interest" description="Disordered" evidence="1">
    <location>
        <begin position="19"/>
        <end position="74"/>
    </location>
</feature>
<feature type="compositionally biased region" description="Basic and acidic residues" evidence="1">
    <location>
        <begin position="161"/>
        <end position="206"/>
    </location>
</feature>
<evidence type="ECO:0000256" key="1">
    <source>
        <dbReference type="SAM" id="MobiDB-lite"/>
    </source>
</evidence>
<feature type="compositionally biased region" description="Polar residues" evidence="1">
    <location>
        <begin position="357"/>
        <end position="369"/>
    </location>
</feature>
<evidence type="ECO:0000313" key="3">
    <source>
        <dbReference type="Proteomes" id="UP001492380"/>
    </source>
</evidence>
<feature type="region of interest" description="Disordered" evidence="1">
    <location>
        <begin position="336"/>
        <end position="400"/>
    </location>
</feature>
<evidence type="ECO:0008006" key="4">
    <source>
        <dbReference type="Google" id="ProtNLM"/>
    </source>
</evidence>
<feature type="compositionally biased region" description="Polar residues" evidence="1">
    <location>
        <begin position="21"/>
        <end position="36"/>
    </location>
</feature>
<dbReference type="PANTHER" id="PTHR38166:SF1">
    <property type="entry name" value="C2H2-TYPE DOMAIN-CONTAINING PROTEIN"/>
    <property type="match status" value="1"/>
</dbReference>
<feature type="region of interest" description="Disordered" evidence="1">
    <location>
        <begin position="626"/>
        <end position="653"/>
    </location>
</feature>
<keyword evidence="3" id="KW-1185">Reference proteome</keyword>
<name>A0ABR1YBE9_9PEZI</name>
<dbReference type="Proteomes" id="UP001492380">
    <property type="component" value="Unassembled WGS sequence"/>
</dbReference>
<dbReference type="Gene3D" id="3.30.160.60">
    <property type="entry name" value="Classic Zinc Finger"/>
    <property type="match status" value="1"/>
</dbReference>
<feature type="region of interest" description="Disordered" evidence="1">
    <location>
        <begin position="275"/>
        <end position="320"/>
    </location>
</feature>
<feature type="compositionally biased region" description="Low complexity" evidence="1">
    <location>
        <begin position="336"/>
        <end position="354"/>
    </location>
</feature>
<feature type="compositionally biased region" description="Polar residues" evidence="1">
    <location>
        <begin position="626"/>
        <end position="639"/>
    </location>
</feature>
<organism evidence="2 3">
    <name type="scientific">Phyllosticta capitalensis</name>
    <dbReference type="NCBI Taxonomy" id="121624"/>
    <lineage>
        <taxon>Eukaryota</taxon>
        <taxon>Fungi</taxon>
        <taxon>Dikarya</taxon>
        <taxon>Ascomycota</taxon>
        <taxon>Pezizomycotina</taxon>
        <taxon>Dothideomycetes</taxon>
        <taxon>Dothideomycetes incertae sedis</taxon>
        <taxon>Botryosphaeriales</taxon>
        <taxon>Phyllostictaceae</taxon>
        <taxon>Phyllosticta</taxon>
    </lineage>
</organism>
<feature type="compositionally biased region" description="Basic and acidic residues" evidence="1">
    <location>
        <begin position="379"/>
        <end position="400"/>
    </location>
</feature>
<feature type="region of interest" description="Disordered" evidence="1">
    <location>
        <begin position="142"/>
        <end position="206"/>
    </location>
</feature>
<accession>A0ABR1YBE9</accession>
<proteinExistence type="predicted"/>
<sequence>MPPGLNRVSNGLYQVIPVQSIPKTGNPALSGTNSKGEQVPLLTTPEVTPVKTVSPKKFGSPTSPPPTFPQDHPWTYAEKFSPLRTSRGRYSPGKSVTGAEIALGRFEDWGTPLESSSNQVAPPASLMAQYVPLAACFRTDSDSERANLPQSRRLKKKRRRVTEEHPMQNANDEKSDSRKKYRERDFLEVDQKATNELETGSLREHSAPFTQAQETTVACEPPVTSSILSAGQCGTGELSDVAMPEQFSPQTCAYRILGLDTKELTSRIMRDFEHHSDGEEHLTQSDEFSEESSEDSSSQGESHSDDSLMEEEARDSEYLDPHEQAVIQFVYLRNNTTSRGSGSQSRSSDTGSDGIYTPSTSTTTNQCGRDQSKGKKRRSDGGDDPGGKKPREDEKLNVAKTASDTKKLACPYYKKSGGNPKTASCVFPGFSSVSRMKEHLYRTHRRPIACPRCCSQFASQGGLDAHIIQPRRCIQALNTPVVDGFGLDQERQLKSKRRMVGVNTEEDKWRAVYRILFPDDIEVPSPYSETDFEGSNFSRTIDFSSWEGICRDRLPLLVRQTLEETLNREIQAIEESLRNQLPAIFRSAREQLFSSFMADSVNSIRGQMTVEQDQADQIPHVADSISNLSSTGGNQTTEGFETAHQVEEDESSENLVSASASAAGTSTYQPFTSVPINFNHIDPSASLMQNQLPNSIPELLANDNSNDQSAMTLSTNSMVDWFDFGEPGGYTTSAGGPFPLIETSASQHSADRVTNNATQIAENASYEEFANMVPRHESRNNCFETFGDFPGDFDFEHLIASTAISKEKTLDSSRK</sequence>
<dbReference type="PANTHER" id="PTHR38166">
    <property type="entry name" value="C2H2-TYPE DOMAIN-CONTAINING PROTEIN-RELATED"/>
    <property type="match status" value="1"/>
</dbReference>
<gene>
    <name evidence="2" type="ORF">HDK90DRAFT_106652</name>
</gene>
<evidence type="ECO:0000313" key="2">
    <source>
        <dbReference type="EMBL" id="KAK8223877.1"/>
    </source>
</evidence>